<dbReference type="EC" id="4.2.1.24" evidence="3 9"/>
<evidence type="ECO:0000256" key="5">
    <source>
        <dbReference type="ARBA" id="ARBA00023133"/>
    </source>
</evidence>
<dbReference type="STRING" id="2518989.IMCC3088_739"/>
<proteinExistence type="inferred from homology"/>
<dbReference type="PIRSF" id="PIRSF001415">
    <property type="entry name" value="Porphbilin_synth"/>
    <property type="match status" value="1"/>
</dbReference>
<dbReference type="CDD" id="cd04823">
    <property type="entry name" value="ALAD_PBGS_aspartate_rich"/>
    <property type="match status" value="1"/>
</dbReference>
<evidence type="ECO:0000256" key="6">
    <source>
        <dbReference type="ARBA" id="ARBA00023239"/>
    </source>
</evidence>
<keyword evidence="7 9" id="KW-0627">Porphyrin biosynthesis</keyword>
<evidence type="ECO:0000256" key="3">
    <source>
        <dbReference type="ARBA" id="ARBA00012053"/>
    </source>
</evidence>
<comment type="catalytic activity">
    <reaction evidence="8 9">
        <text>2 5-aminolevulinate = porphobilinogen + 2 H2O + H(+)</text>
        <dbReference type="Rhea" id="RHEA:24064"/>
        <dbReference type="ChEBI" id="CHEBI:15377"/>
        <dbReference type="ChEBI" id="CHEBI:15378"/>
        <dbReference type="ChEBI" id="CHEBI:58126"/>
        <dbReference type="ChEBI" id="CHEBI:356416"/>
        <dbReference type="EC" id="4.2.1.24"/>
    </reaction>
</comment>
<accession>F3L090</accession>
<evidence type="ECO:0000313" key="11">
    <source>
        <dbReference type="EMBL" id="EGG30257.1"/>
    </source>
</evidence>
<name>F3L090_9GAMM</name>
<evidence type="ECO:0000313" key="12">
    <source>
        <dbReference type="Proteomes" id="UP000005615"/>
    </source>
</evidence>
<evidence type="ECO:0000256" key="4">
    <source>
        <dbReference type="ARBA" id="ARBA00020771"/>
    </source>
</evidence>
<dbReference type="EMBL" id="AEIG01000019">
    <property type="protein sequence ID" value="EGG30257.1"/>
    <property type="molecule type" value="Genomic_DNA"/>
</dbReference>
<dbReference type="PANTHER" id="PTHR11458">
    <property type="entry name" value="DELTA-AMINOLEVULINIC ACID DEHYDRATASE"/>
    <property type="match status" value="1"/>
</dbReference>
<dbReference type="PRINTS" id="PR00144">
    <property type="entry name" value="DALDHYDRTASE"/>
</dbReference>
<evidence type="ECO:0000256" key="7">
    <source>
        <dbReference type="ARBA" id="ARBA00023244"/>
    </source>
</evidence>
<dbReference type="UniPathway" id="UPA00251">
    <property type="reaction ID" value="UER00318"/>
</dbReference>
<dbReference type="GO" id="GO:0008270">
    <property type="term" value="F:zinc ion binding"/>
    <property type="evidence" value="ECO:0007669"/>
    <property type="project" value="TreeGrafter"/>
</dbReference>
<keyword evidence="12" id="KW-1185">Reference proteome</keyword>
<evidence type="ECO:0000256" key="8">
    <source>
        <dbReference type="ARBA" id="ARBA00047651"/>
    </source>
</evidence>
<keyword evidence="6 9" id="KW-0456">Lyase</keyword>
<evidence type="ECO:0000256" key="9">
    <source>
        <dbReference type="RuleBase" id="RU000515"/>
    </source>
</evidence>
<dbReference type="SUPFAM" id="SSF51569">
    <property type="entry name" value="Aldolase"/>
    <property type="match status" value="1"/>
</dbReference>
<keyword evidence="5" id="KW-0350">Heme biosynthesis</keyword>
<protein>
    <recommendedName>
        <fullName evidence="4 9">Delta-aminolevulinic acid dehydratase</fullName>
        <ecNumber evidence="3 9">4.2.1.24</ecNumber>
    </recommendedName>
</protein>
<reference evidence="11 12" key="1">
    <citation type="journal article" date="2011" name="J. Bacteriol.">
        <title>Genome sequence of strain IMCC3088, a proteorhodopsin-containing marine bacterium belonging to the OM60/NOR5 clade.</title>
        <authorList>
            <person name="Jang Y."/>
            <person name="Oh H.M."/>
            <person name="Kang I."/>
            <person name="Lee K."/>
            <person name="Yang S.J."/>
            <person name="Cho J.C."/>
        </authorList>
    </citation>
    <scope>NUCLEOTIDE SEQUENCE [LARGE SCALE GENOMIC DNA]</scope>
    <source>
        <strain evidence="11 12">IMCC3088</strain>
    </source>
</reference>
<evidence type="ECO:0000256" key="2">
    <source>
        <dbReference type="ARBA" id="ARBA00008055"/>
    </source>
</evidence>
<evidence type="ECO:0000256" key="1">
    <source>
        <dbReference type="ARBA" id="ARBA00004694"/>
    </source>
</evidence>
<dbReference type="OrthoDB" id="9805001at2"/>
<gene>
    <name evidence="11" type="ORF">IMCC3088_739</name>
</gene>
<comment type="caution">
    <text evidence="11">The sequence shown here is derived from an EMBL/GenBank/DDBJ whole genome shotgun (WGS) entry which is preliminary data.</text>
</comment>
<dbReference type="Gene3D" id="3.20.20.70">
    <property type="entry name" value="Aldolase class I"/>
    <property type="match status" value="1"/>
</dbReference>
<dbReference type="FunFam" id="3.20.20.70:FF:000019">
    <property type="entry name" value="Delta-aminolevulinic acid dehydratase"/>
    <property type="match status" value="1"/>
</dbReference>
<evidence type="ECO:0000256" key="10">
    <source>
        <dbReference type="RuleBase" id="RU004161"/>
    </source>
</evidence>
<dbReference type="SMART" id="SM01004">
    <property type="entry name" value="ALAD"/>
    <property type="match status" value="1"/>
</dbReference>
<organism evidence="11 12">
    <name type="scientific">Aequoribacter fuscus</name>
    <dbReference type="NCBI Taxonomy" id="2518989"/>
    <lineage>
        <taxon>Bacteria</taxon>
        <taxon>Pseudomonadati</taxon>
        <taxon>Pseudomonadota</taxon>
        <taxon>Gammaproteobacteria</taxon>
        <taxon>Cellvibrionales</taxon>
        <taxon>Halieaceae</taxon>
        <taxon>Aequoribacter</taxon>
    </lineage>
</organism>
<dbReference type="GO" id="GO:0006782">
    <property type="term" value="P:protoporphyrinogen IX biosynthetic process"/>
    <property type="evidence" value="ECO:0007669"/>
    <property type="project" value="UniProtKB-UniPathway"/>
</dbReference>
<comment type="subunit">
    <text evidence="9">Homooctamer.</text>
</comment>
<dbReference type="RefSeq" id="WP_009575064.1">
    <property type="nucleotide sequence ID" value="NZ_AEIG01000019.1"/>
</dbReference>
<comment type="similarity">
    <text evidence="2 10">Belongs to the ALAD family.</text>
</comment>
<dbReference type="GO" id="GO:0005829">
    <property type="term" value="C:cytosol"/>
    <property type="evidence" value="ECO:0007669"/>
    <property type="project" value="TreeGrafter"/>
</dbReference>
<sequence length="336" mass="36499">MSFTANRGAFPLTRMRRLRRSANRRGLVSESQLSVKDLIYPVFILEGQEQRESVASMPGIERLSVDELIKDAAEWVALGIPCLALFPVVPGKKKSLLAEEAYSDEGLVPTAVRALKAAYPDLLIMTDVALDPYTTHGQDGIIDDDGYVLNDVTTEVLVKQALCQAQAGVDIVAPSDMMDGRIGAIREALELDGHINTLIMAYSAKYASAYYGPFRDAVGSAGNLGKGDKATYQMDPANSDEALHECALDLQEGADMIMVKPGMPYLDIVQRVKSELLAPTFAYQVSGEYAMHCAAFQNGWLDHDKVVLESLLAFKRAGCDGILTYFAPAAARLLKG</sequence>
<dbReference type="eggNOG" id="COG0113">
    <property type="taxonomic scope" value="Bacteria"/>
</dbReference>
<dbReference type="NCBIfam" id="NF006762">
    <property type="entry name" value="PRK09283.1"/>
    <property type="match status" value="1"/>
</dbReference>
<dbReference type="PANTHER" id="PTHR11458:SF0">
    <property type="entry name" value="DELTA-AMINOLEVULINIC ACID DEHYDRATASE"/>
    <property type="match status" value="1"/>
</dbReference>
<dbReference type="PROSITE" id="PS00169">
    <property type="entry name" value="D_ALA_DEHYDRATASE"/>
    <property type="match status" value="1"/>
</dbReference>
<comment type="pathway">
    <text evidence="1">Porphyrin-containing compound metabolism; protoporphyrin-IX biosynthesis; coproporphyrinogen-III from 5-aminolevulinate: step 1/4.</text>
</comment>
<dbReference type="InterPro" id="IPR030656">
    <property type="entry name" value="ALAD_AS"/>
</dbReference>
<dbReference type="AlphaFoldDB" id="F3L090"/>
<dbReference type="InterPro" id="IPR001731">
    <property type="entry name" value="ALAD"/>
</dbReference>
<dbReference type="GO" id="GO:0004655">
    <property type="term" value="F:porphobilinogen synthase activity"/>
    <property type="evidence" value="ECO:0007669"/>
    <property type="project" value="UniProtKB-EC"/>
</dbReference>
<dbReference type="Pfam" id="PF00490">
    <property type="entry name" value="ALAD"/>
    <property type="match status" value="1"/>
</dbReference>
<dbReference type="InterPro" id="IPR013785">
    <property type="entry name" value="Aldolase_TIM"/>
</dbReference>
<dbReference type="Proteomes" id="UP000005615">
    <property type="component" value="Unassembled WGS sequence"/>
</dbReference>